<evidence type="ECO:0000313" key="7">
    <source>
        <dbReference type="EMBL" id="KAK0063589.1"/>
    </source>
</evidence>
<gene>
    <name evidence="7" type="ORF">Bpfe_007230</name>
</gene>
<evidence type="ECO:0000256" key="1">
    <source>
        <dbReference type="ARBA" id="ARBA00004370"/>
    </source>
</evidence>
<protein>
    <submittedName>
        <fullName evidence="7">P2Y purinoceptor 2</fullName>
    </submittedName>
</protein>
<dbReference type="InterPro" id="IPR052954">
    <property type="entry name" value="GPCR-Ligand_Int"/>
</dbReference>
<dbReference type="Proteomes" id="UP001233172">
    <property type="component" value="Unassembled WGS sequence"/>
</dbReference>
<feature type="transmembrane region" description="Helical" evidence="5">
    <location>
        <begin position="144"/>
        <end position="169"/>
    </location>
</feature>
<evidence type="ECO:0000256" key="4">
    <source>
        <dbReference type="ARBA" id="ARBA00023136"/>
    </source>
</evidence>
<keyword evidence="4 5" id="KW-0472">Membrane</keyword>
<reference evidence="7" key="1">
    <citation type="journal article" date="2023" name="PLoS Negl. Trop. Dis.">
        <title>A genome sequence for Biomphalaria pfeifferi, the major vector snail for the human-infecting parasite Schistosoma mansoni.</title>
        <authorList>
            <person name="Bu L."/>
            <person name="Lu L."/>
            <person name="Laidemitt M.R."/>
            <person name="Zhang S.M."/>
            <person name="Mutuku M."/>
            <person name="Mkoji G."/>
            <person name="Steinauer M."/>
            <person name="Loker E.S."/>
        </authorList>
    </citation>
    <scope>NUCLEOTIDE SEQUENCE</scope>
    <source>
        <strain evidence="7">KasaAsao</strain>
    </source>
</reference>
<evidence type="ECO:0000256" key="2">
    <source>
        <dbReference type="ARBA" id="ARBA00022692"/>
    </source>
</evidence>
<keyword evidence="2 5" id="KW-0812">Transmembrane</keyword>
<keyword evidence="8" id="KW-1185">Reference proteome</keyword>
<feature type="transmembrane region" description="Helical" evidence="5">
    <location>
        <begin position="310"/>
        <end position="329"/>
    </location>
</feature>
<dbReference type="PANTHER" id="PTHR46641">
    <property type="entry name" value="FMRFAMIDE RECEPTOR-RELATED"/>
    <property type="match status" value="1"/>
</dbReference>
<dbReference type="PANTHER" id="PTHR46641:SF2">
    <property type="entry name" value="FMRFAMIDE RECEPTOR"/>
    <property type="match status" value="1"/>
</dbReference>
<feature type="transmembrane region" description="Helical" evidence="5">
    <location>
        <begin position="33"/>
        <end position="57"/>
    </location>
</feature>
<dbReference type="AlphaFoldDB" id="A0AAD8FHR1"/>
<feature type="transmembrane region" description="Helical" evidence="5">
    <location>
        <begin position="69"/>
        <end position="88"/>
    </location>
</feature>
<comment type="caution">
    <text evidence="7">The sequence shown here is derived from an EMBL/GenBank/DDBJ whole genome shotgun (WGS) entry which is preliminary data.</text>
</comment>
<accession>A0AAD8FHR1</accession>
<evidence type="ECO:0000256" key="5">
    <source>
        <dbReference type="SAM" id="Phobius"/>
    </source>
</evidence>
<dbReference type="Gene3D" id="1.20.1070.10">
    <property type="entry name" value="Rhodopsin 7-helix transmembrane proteins"/>
    <property type="match status" value="1"/>
</dbReference>
<feature type="domain" description="G-protein coupled receptors family 1 profile" evidence="6">
    <location>
        <begin position="50"/>
        <end position="326"/>
    </location>
</feature>
<feature type="transmembrane region" description="Helical" evidence="5">
    <location>
        <begin position="268"/>
        <end position="290"/>
    </location>
</feature>
<organism evidence="7 8">
    <name type="scientific">Biomphalaria pfeifferi</name>
    <name type="common">Bloodfluke planorb</name>
    <name type="synonym">Freshwater snail</name>
    <dbReference type="NCBI Taxonomy" id="112525"/>
    <lineage>
        <taxon>Eukaryota</taxon>
        <taxon>Metazoa</taxon>
        <taxon>Spiralia</taxon>
        <taxon>Lophotrochozoa</taxon>
        <taxon>Mollusca</taxon>
        <taxon>Gastropoda</taxon>
        <taxon>Heterobranchia</taxon>
        <taxon>Euthyneura</taxon>
        <taxon>Panpulmonata</taxon>
        <taxon>Hygrophila</taxon>
        <taxon>Lymnaeoidea</taxon>
        <taxon>Planorbidae</taxon>
        <taxon>Biomphalaria</taxon>
    </lineage>
</organism>
<proteinExistence type="predicted"/>
<name>A0AAD8FHR1_BIOPF</name>
<evidence type="ECO:0000313" key="8">
    <source>
        <dbReference type="Proteomes" id="UP001233172"/>
    </source>
</evidence>
<sequence>METRELNISNENLNEVTKRDIFVSSYAKYLFDILFGVVATDCLTVWSIVSNIINIAVFVKQGLKERVTFTLFCLSCSDLWGAIFVTSMTPGFAGNIQILSGVVASSSYIIYLSWYRTGFVDLSTALTVFITIERCACVTQPLHFNSSFIALHGRIIVVGIISFVVANYLPMIATMDFVKTENTENNSSMFELMLSEINLAIQTYNDLVFGISLAAICQIVVFVCAILMYKGLQKSSKVRTTINMKLKSQYGQAGQGLSTKERRVVKMILVLASLYMVSSLPQIVFCWARVLVPELPQDKIGNLHLLLGAIIYYTAATYGAFSIFVYYNFSTSYRNILHNLLAMRCCVKRIQ</sequence>
<dbReference type="SUPFAM" id="SSF81321">
    <property type="entry name" value="Family A G protein-coupled receptor-like"/>
    <property type="match status" value="1"/>
</dbReference>
<evidence type="ECO:0000256" key="3">
    <source>
        <dbReference type="ARBA" id="ARBA00022989"/>
    </source>
</evidence>
<reference evidence="7" key="2">
    <citation type="submission" date="2023-04" db="EMBL/GenBank/DDBJ databases">
        <authorList>
            <person name="Bu L."/>
            <person name="Lu L."/>
            <person name="Laidemitt M.R."/>
            <person name="Zhang S.M."/>
            <person name="Mutuku M."/>
            <person name="Mkoji G."/>
            <person name="Steinauer M."/>
            <person name="Loker E.S."/>
        </authorList>
    </citation>
    <scope>NUCLEOTIDE SEQUENCE</scope>
    <source>
        <strain evidence="7">KasaAsao</strain>
        <tissue evidence="7">Whole Snail</tissue>
    </source>
</reference>
<dbReference type="GO" id="GO:0016020">
    <property type="term" value="C:membrane"/>
    <property type="evidence" value="ECO:0007669"/>
    <property type="project" value="UniProtKB-SubCell"/>
</dbReference>
<evidence type="ECO:0000259" key="6">
    <source>
        <dbReference type="PROSITE" id="PS50262"/>
    </source>
</evidence>
<comment type="subcellular location">
    <subcellularLocation>
        <location evidence="1">Membrane</location>
    </subcellularLocation>
</comment>
<dbReference type="InterPro" id="IPR017452">
    <property type="entry name" value="GPCR_Rhodpsn_7TM"/>
</dbReference>
<keyword evidence="3 5" id="KW-1133">Transmembrane helix</keyword>
<dbReference type="EMBL" id="JASAOG010000021">
    <property type="protein sequence ID" value="KAK0063589.1"/>
    <property type="molecule type" value="Genomic_DNA"/>
</dbReference>
<dbReference type="PROSITE" id="PS50262">
    <property type="entry name" value="G_PROTEIN_RECEP_F1_2"/>
    <property type="match status" value="1"/>
</dbReference>
<feature type="transmembrane region" description="Helical" evidence="5">
    <location>
        <begin position="207"/>
        <end position="229"/>
    </location>
</feature>